<accession>A0A3P7IX99</accession>
<evidence type="ECO:0000313" key="1">
    <source>
        <dbReference type="EMBL" id="VDM72533.1"/>
    </source>
</evidence>
<keyword evidence="2" id="KW-1185">Reference proteome</keyword>
<name>A0A3P7IX99_STRVU</name>
<proteinExistence type="predicted"/>
<dbReference type="EMBL" id="UYYB01025826">
    <property type="protein sequence ID" value="VDM72533.1"/>
    <property type="molecule type" value="Genomic_DNA"/>
</dbReference>
<protein>
    <submittedName>
        <fullName evidence="1">Uncharacterized protein</fullName>
    </submittedName>
</protein>
<organism evidence="1 2">
    <name type="scientific">Strongylus vulgaris</name>
    <name type="common">Blood worm</name>
    <dbReference type="NCBI Taxonomy" id="40348"/>
    <lineage>
        <taxon>Eukaryota</taxon>
        <taxon>Metazoa</taxon>
        <taxon>Ecdysozoa</taxon>
        <taxon>Nematoda</taxon>
        <taxon>Chromadorea</taxon>
        <taxon>Rhabditida</taxon>
        <taxon>Rhabditina</taxon>
        <taxon>Rhabditomorpha</taxon>
        <taxon>Strongyloidea</taxon>
        <taxon>Strongylidae</taxon>
        <taxon>Strongylus</taxon>
    </lineage>
</organism>
<reference evidence="1 2" key="1">
    <citation type="submission" date="2018-11" db="EMBL/GenBank/DDBJ databases">
        <authorList>
            <consortium name="Pathogen Informatics"/>
        </authorList>
    </citation>
    <scope>NUCLEOTIDE SEQUENCE [LARGE SCALE GENOMIC DNA]</scope>
</reference>
<gene>
    <name evidence="1" type="ORF">SVUK_LOCUS7531</name>
</gene>
<dbReference type="Proteomes" id="UP000270094">
    <property type="component" value="Unassembled WGS sequence"/>
</dbReference>
<evidence type="ECO:0000313" key="2">
    <source>
        <dbReference type="Proteomes" id="UP000270094"/>
    </source>
</evidence>
<dbReference type="AlphaFoldDB" id="A0A3P7IX99"/>
<sequence length="38" mass="4246">MADSTSALLFPRDLTSRLRILSSTLQTCFHPDNSDTSF</sequence>